<feature type="region of interest" description="Disordered" evidence="11">
    <location>
        <begin position="1148"/>
        <end position="1185"/>
    </location>
</feature>
<dbReference type="InterPro" id="IPR036163">
    <property type="entry name" value="HMA_dom_sf"/>
</dbReference>
<dbReference type="AlphaFoldDB" id="A0A9W6ZJ45"/>
<dbReference type="Proteomes" id="UP001165082">
    <property type="component" value="Unassembled WGS sequence"/>
</dbReference>
<evidence type="ECO:0000256" key="7">
    <source>
        <dbReference type="ARBA" id="ARBA00022967"/>
    </source>
</evidence>
<dbReference type="InterPro" id="IPR044492">
    <property type="entry name" value="P_typ_ATPase_HD_dom"/>
</dbReference>
<dbReference type="GO" id="GO:0016020">
    <property type="term" value="C:membrane"/>
    <property type="evidence" value="ECO:0007669"/>
    <property type="project" value="UniProtKB-SubCell"/>
</dbReference>
<dbReference type="InterPro" id="IPR027256">
    <property type="entry name" value="P-typ_ATPase_IB"/>
</dbReference>
<keyword evidence="5 10" id="KW-0547">Nucleotide-binding</keyword>
<evidence type="ECO:0000313" key="13">
    <source>
        <dbReference type="EMBL" id="GMH50920.1"/>
    </source>
</evidence>
<dbReference type="PANTHER" id="PTHR48085">
    <property type="entry name" value="CADMIUM/ZINC-TRANSPORTING ATPASE HMA2-RELATED"/>
    <property type="match status" value="1"/>
</dbReference>
<evidence type="ECO:0000256" key="9">
    <source>
        <dbReference type="ARBA" id="ARBA00023136"/>
    </source>
</evidence>
<feature type="transmembrane region" description="Helical" evidence="10">
    <location>
        <begin position="724"/>
        <end position="742"/>
    </location>
</feature>
<dbReference type="EMBL" id="BRXZ01000689">
    <property type="protein sequence ID" value="GMH50920.1"/>
    <property type="molecule type" value="Genomic_DNA"/>
</dbReference>
<dbReference type="InterPro" id="IPR059000">
    <property type="entry name" value="ATPase_P-type_domA"/>
</dbReference>
<feature type="domain" description="HMA" evidence="12">
    <location>
        <begin position="391"/>
        <end position="457"/>
    </location>
</feature>
<dbReference type="NCBIfam" id="TIGR01525">
    <property type="entry name" value="ATPase-IB_hvy"/>
    <property type="match status" value="1"/>
</dbReference>
<dbReference type="InterPro" id="IPR023214">
    <property type="entry name" value="HAD_sf"/>
</dbReference>
<dbReference type="GO" id="GO:0016887">
    <property type="term" value="F:ATP hydrolysis activity"/>
    <property type="evidence" value="ECO:0007669"/>
    <property type="project" value="InterPro"/>
</dbReference>
<dbReference type="InterPro" id="IPR018303">
    <property type="entry name" value="ATPase_P-typ_P_site"/>
</dbReference>
<comment type="caution">
    <text evidence="10">Lacks conserved residue(s) required for the propagation of feature annotation.</text>
</comment>
<name>A0A9W6ZJ45_9STRA</name>
<dbReference type="PANTHER" id="PTHR48085:SF5">
    <property type="entry name" value="CADMIUM_ZINC-TRANSPORTING ATPASE HMA4-RELATED"/>
    <property type="match status" value="1"/>
</dbReference>
<keyword evidence="4 10" id="KW-0479">Metal-binding</keyword>
<evidence type="ECO:0000256" key="8">
    <source>
        <dbReference type="ARBA" id="ARBA00022989"/>
    </source>
</evidence>
<dbReference type="SUPFAM" id="SSF55008">
    <property type="entry name" value="HMA, heavy metal-associated domain"/>
    <property type="match status" value="2"/>
</dbReference>
<dbReference type="Gene3D" id="3.40.50.1000">
    <property type="entry name" value="HAD superfamily/HAD-like"/>
    <property type="match status" value="1"/>
</dbReference>
<dbReference type="FunFam" id="2.70.150.10:FF:000002">
    <property type="entry name" value="Copper-transporting ATPase 1, putative"/>
    <property type="match status" value="1"/>
</dbReference>
<protein>
    <recommendedName>
        <fullName evidence="12">HMA domain-containing protein</fullName>
    </recommendedName>
</protein>
<comment type="similarity">
    <text evidence="2 10">Belongs to the cation transport ATPase (P-type) (TC 3.A.3) family. Type IB subfamily.</text>
</comment>
<dbReference type="SUPFAM" id="SSF56784">
    <property type="entry name" value="HAD-like"/>
    <property type="match status" value="1"/>
</dbReference>
<dbReference type="GO" id="GO:0019829">
    <property type="term" value="F:ATPase-coupled monoatomic cation transmembrane transporter activity"/>
    <property type="evidence" value="ECO:0007669"/>
    <property type="project" value="InterPro"/>
</dbReference>
<evidence type="ECO:0000256" key="2">
    <source>
        <dbReference type="ARBA" id="ARBA00006024"/>
    </source>
</evidence>
<dbReference type="InterPro" id="IPR023299">
    <property type="entry name" value="ATPase_P-typ_cyto_dom_N"/>
</dbReference>
<dbReference type="NCBIfam" id="TIGR01494">
    <property type="entry name" value="ATPase_P-type"/>
    <property type="match status" value="1"/>
</dbReference>
<comment type="subcellular location">
    <subcellularLocation>
        <location evidence="1">Membrane</location>
        <topology evidence="1">Multi-pass membrane protein</topology>
    </subcellularLocation>
</comment>
<comment type="caution">
    <text evidence="13">The sequence shown here is derived from an EMBL/GenBank/DDBJ whole genome shotgun (WGS) entry which is preliminary data.</text>
</comment>
<keyword evidence="14" id="KW-1185">Reference proteome</keyword>
<proteinExistence type="inferred from homology"/>
<keyword evidence="7" id="KW-1278">Translocase</keyword>
<dbReference type="Pfam" id="PF00702">
    <property type="entry name" value="Hydrolase"/>
    <property type="match status" value="1"/>
</dbReference>
<feature type="transmembrane region" description="Helical" evidence="10">
    <location>
        <begin position="754"/>
        <end position="779"/>
    </location>
</feature>
<dbReference type="OrthoDB" id="432719at2759"/>
<evidence type="ECO:0000256" key="11">
    <source>
        <dbReference type="SAM" id="MobiDB-lite"/>
    </source>
</evidence>
<evidence type="ECO:0000256" key="4">
    <source>
        <dbReference type="ARBA" id="ARBA00022723"/>
    </source>
</evidence>
<dbReference type="InterPro" id="IPR051014">
    <property type="entry name" value="Cation_Transport_ATPase_IB"/>
</dbReference>
<evidence type="ECO:0000256" key="10">
    <source>
        <dbReference type="RuleBase" id="RU362081"/>
    </source>
</evidence>
<dbReference type="InterPro" id="IPR001757">
    <property type="entry name" value="P_typ_ATPase"/>
</dbReference>
<dbReference type="PROSITE" id="PS00154">
    <property type="entry name" value="ATPASE_E1_E2"/>
    <property type="match status" value="1"/>
</dbReference>
<dbReference type="GO" id="GO:0005524">
    <property type="term" value="F:ATP binding"/>
    <property type="evidence" value="ECO:0007669"/>
    <property type="project" value="UniProtKB-UniRule"/>
</dbReference>
<reference evidence="13" key="1">
    <citation type="submission" date="2022-07" db="EMBL/GenBank/DDBJ databases">
        <title>Genome analysis of Parmales, a sister group of diatoms, reveals the evolutionary specialization of diatoms from phago-mixotrophs to photoautotrophs.</title>
        <authorList>
            <person name="Ban H."/>
            <person name="Sato S."/>
            <person name="Yoshikawa S."/>
            <person name="Kazumasa Y."/>
            <person name="Nakamura Y."/>
            <person name="Ichinomiya M."/>
            <person name="Saitoh K."/>
            <person name="Sato N."/>
            <person name="Blanc-Mathieu R."/>
            <person name="Endo H."/>
            <person name="Kuwata A."/>
            <person name="Ogata H."/>
        </authorList>
    </citation>
    <scope>NUCLEOTIDE SEQUENCE</scope>
</reference>
<dbReference type="SFLD" id="SFLDS00003">
    <property type="entry name" value="Haloacid_Dehalogenase"/>
    <property type="match status" value="1"/>
</dbReference>
<feature type="compositionally biased region" description="Basic and acidic residues" evidence="11">
    <location>
        <begin position="1148"/>
        <end position="1162"/>
    </location>
</feature>
<evidence type="ECO:0000256" key="5">
    <source>
        <dbReference type="ARBA" id="ARBA00022741"/>
    </source>
</evidence>
<dbReference type="Gene3D" id="3.40.1110.10">
    <property type="entry name" value="Calcium-transporting ATPase, cytoplasmic domain N"/>
    <property type="match status" value="1"/>
</dbReference>
<evidence type="ECO:0000313" key="14">
    <source>
        <dbReference type="Proteomes" id="UP001165082"/>
    </source>
</evidence>
<dbReference type="GO" id="GO:0046872">
    <property type="term" value="F:metal ion binding"/>
    <property type="evidence" value="ECO:0007669"/>
    <property type="project" value="UniProtKB-KW"/>
</dbReference>
<dbReference type="Pfam" id="PF00122">
    <property type="entry name" value="E1-E2_ATPase"/>
    <property type="match status" value="1"/>
</dbReference>
<evidence type="ECO:0000256" key="1">
    <source>
        <dbReference type="ARBA" id="ARBA00004141"/>
    </source>
</evidence>
<dbReference type="SFLD" id="SFLDF00027">
    <property type="entry name" value="p-type_atpase"/>
    <property type="match status" value="1"/>
</dbReference>
<dbReference type="InterPro" id="IPR006121">
    <property type="entry name" value="HMA_dom"/>
</dbReference>
<dbReference type="InterPro" id="IPR023298">
    <property type="entry name" value="ATPase_P-typ_TM_dom_sf"/>
</dbReference>
<keyword evidence="8 10" id="KW-1133">Transmembrane helix</keyword>
<dbReference type="Gene3D" id="3.30.70.100">
    <property type="match status" value="2"/>
</dbReference>
<feature type="domain" description="HMA" evidence="12">
    <location>
        <begin position="304"/>
        <end position="370"/>
    </location>
</feature>
<gene>
    <name evidence="13" type="ORF">TrRE_jg10300</name>
</gene>
<evidence type="ECO:0000256" key="6">
    <source>
        <dbReference type="ARBA" id="ARBA00022840"/>
    </source>
</evidence>
<keyword evidence="3 10" id="KW-0812">Transmembrane</keyword>
<dbReference type="InterPro" id="IPR036412">
    <property type="entry name" value="HAD-like_sf"/>
</dbReference>
<dbReference type="SUPFAM" id="SSF81665">
    <property type="entry name" value="Calcium ATPase, transmembrane domain M"/>
    <property type="match status" value="1"/>
</dbReference>
<dbReference type="SFLD" id="SFLDG00002">
    <property type="entry name" value="C1.7:_P-type_atpase_like"/>
    <property type="match status" value="1"/>
</dbReference>
<dbReference type="PRINTS" id="PR00119">
    <property type="entry name" value="CATATPASE"/>
</dbReference>
<keyword evidence="9 10" id="KW-0472">Membrane</keyword>
<organism evidence="13 14">
    <name type="scientific">Triparma retinervis</name>
    <dbReference type="NCBI Taxonomy" id="2557542"/>
    <lineage>
        <taxon>Eukaryota</taxon>
        <taxon>Sar</taxon>
        <taxon>Stramenopiles</taxon>
        <taxon>Ochrophyta</taxon>
        <taxon>Bolidophyceae</taxon>
        <taxon>Parmales</taxon>
        <taxon>Triparmaceae</taxon>
        <taxon>Triparma</taxon>
    </lineage>
</organism>
<dbReference type="Gene3D" id="2.70.150.10">
    <property type="entry name" value="Calcium-transporting ATPase, cytoplasmic transduction domain A"/>
    <property type="match status" value="1"/>
</dbReference>
<dbReference type="InterPro" id="IPR008250">
    <property type="entry name" value="ATPase_P-typ_transduc_dom_A_sf"/>
</dbReference>
<dbReference type="CDD" id="cd02079">
    <property type="entry name" value="P-type_ATPase_HM"/>
    <property type="match status" value="1"/>
</dbReference>
<accession>A0A9W6ZJ45</accession>
<keyword evidence="6 10" id="KW-0067">ATP-binding</keyword>
<evidence type="ECO:0000259" key="12">
    <source>
        <dbReference type="PROSITE" id="PS50846"/>
    </source>
</evidence>
<evidence type="ECO:0000256" key="3">
    <source>
        <dbReference type="ARBA" id="ARBA00022692"/>
    </source>
</evidence>
<dbReference type="PROSITE" id="PS50846">
    <property type="entry name" value="HMA_2"/>
    <property type="match status" value="2"/>
</dbReference>
<sequence length="1185" mass="125744">MAAVTKAGFKSSLRSQEVVEVGNGGGIATLTVSVPGVKDVEDTVDSLRGIFSVENSSGCGSSSGCCSTSAPPPPPNSLTAIVMNNELHMYDLSGSHRVYTTEPASKSLANVCFSSHSIPADLLTTCFDEDFLHGEAEETCMCGDENPHLHAHMQGGDCNGNEMGLTKVKLVLKDTQNKPSFSVTKMTPTSCNSSARVSAVRTAIKVAHGDHEDYLAIASDGSLLLAHDSDKCCDGVDFHGALTLVARRQLSPSVAMTFFKLEEKEFNILDYVLPSLNESIDDPRVEAIGMEEVFSRTSPTRRSGKSTIHVTNICCASEVPPITEICESLQAVTKVTVNVTNKLVYVYHDYETTSADSIVEALNYGGFGATLKKDARPKILPPVSPQGKTTGKSSFAIANMCCASEVPPILQILEPLAGVASVKCNVTAKVVYVEHDFTVVTAEKMESELNKEGFGASIKKDAGKFGAFAPTAGSPVVVEAKSGLESFGLPRANVIVCGVLWIVSMFAPAFPRPYDKLDKLAIAAFVVGIYPIAQKTWDSVKRYSMDANLLMFIAAVGAIGLQQYSEAAGLTFLFSLGEWLEGRATGKAKRALESIVSLRPDTANKQIVGEGGQNEFVEVPAEYVAVGDVVLVKTGDKIPVDGEVVKGESVVDESSLTGESRPVKKKVKSQVSSGTINIGMAPLTVVCTATTENSTVSKLIELVEEAQANRSPTEKLVDEFAKRYTPIVVLASFLMCTVPFLAGKEIGMEWLERGIVLIVIACPCALIISTPVTYVAGLAATAQKGIVIKGGVHLEALSRVKIVASDKTGTLTHGEFAVLNIDMVGKWKKKKEVLRCLAVMERESSHPMASALVQKAKTEGVELTEKDQPSEHEILKGEGVQGVVDGKKMYVGNERLMERLGFMSKVEFDVRRKARAWGAEGGTVGFMAVEGIGVVTVFNVADKVRDESREAIMDLKAMDIDVYMLTGDGEGAANAVARKVGLEEERIKSGLLPVDKLNYTGRDGGGERALSDAASEAEKKLGLFISRGNVLMVGDGVNDAPALACSDVGVAMASGGAAIAMETADVALMDSDIAKLVFSIKMGRSVVSVIKQNLVFSLVVKLVVIGLVMGGYGNLWLAIGSDVGAMLAVTLNGMRLLPKKDAVDVSDLKGHGGGKSDGRGETESSPLLGTSSSMDGNNTNPYTYL</sequence>
<dbReference type="SUPFAM" id="SSF81653">
    <property type="entry name" value="Calcium ATPase, transduction domain A"/>
    <property type="match status" value="1"/>
</dbReference>
<feature type="compositionally biased region" description="Polar residues" evidence="11">
    <location>
        <begin position="1163"/>
        <end position="1185"/>
    </location>
</feature>